<evidence type="ECO:0000313" key="2">
    <source>
        <dbReference type="Proteomes" id="UP000324800"/>
    </source>
</evidence>
<protein>
    <submittedName>
        <fullName evidence="1">Uncharacterized protein</fullName>
    </submittedName>
</protein>
<feature type="non-terminal residue" evidence="1">
    <location>
        <position position="63"/>
    </location>
</feature>
<sequence length="63" mass="7033">MMKEGEDLQESMYSSISPWSLSQLLAAGMSSSSSDIRLFTFQLVDSLIRKAGQFIKEEGDVQK</sequence>
<proteinExistence type="predicted"/>
<dbReference type="EMBL" id="SNRW01045273">
    <property type="protein sequence ID" value="KAA6321344.1"/>
    <property type="molecule type" value="Genomic_DNA"/>
</dbReference>
<name>A0A5J4QK96_9EUKA</name>
<evidence type="ECO:0000313" key="1">
    <source>
        <dbReference type="EMBL" id="KAA6321344.1"/>
    </source>
</evidence>
<accession>A0A5J4QK96</accession>
<comment type="caution">
    <text evidence="1">The sequence shown here is derived from an EMBL/GenBank/DDBJ whole genome shotgun (WGS) entry which is preliminary data.</text>
</comment>
<dbReference type="Proteomes" id="UP000324800">
    <property type="component" value="Unassembled WGS sequence"/>
</dbReference>
<organism evidence="1 2">
    <name type="scientific">Streblomastix strix</name>
    <dbReference type="NCBI Taxonomy" id="222440"/>
    <lineage>
        <taxon>Eukaryota</taxon>
        <taxon>Metamonada</taxon>
        <taxon>Preaxostyla</taxon>
        <taxon>Oxymonadida</taxon>
        <taxon>Streblomastigidae</taxon>
        <taxon>Streblomastix</taxon>
    </lineage>
</organism>
<reference evidence="1 2" key="1">
    <citation type="submission" date="2019-03" db="EMBL/GenBank/DDBJ databases">
        <title>Single cell metagenomics reveals metabolic interactions within the superorganism composed of flagellate Streblomastix strix and complex community of Bacteroidetes bacteria on its surface.</title>
        <authorList>
            <person name="Treitli S.C."/>
            <person name="Kolisko M."/>
            <person name="Husnik F."/>
            <person name="Keeling P."/>
            <person name="Hampl V."/>
        </authorList>
    </citation>
    <scope>NUCLEOTIDE SEQUENCE [LARGE SCALE GENOMIC DNA]</scope>
    <source>
        <strain evidence="1">ST1C</strain>
    </source>
</reference>
<gene>
    <name evidence="1" type="ORF">EZS28_054565</name>
</gene>
<dbReference type="AlphaFoldDB" id="A0A5J4QK96"/>